<dbReference type="GO" id="GO:0003743">
    <property type="term" value="F:translation initiation factor activity"/>
    <property type="evidence" value="ECO:0007669"/>
    <property type="project" value="UniProtKB-KW"/>
</dbReference>
<evidence type="ECO:0000313" key="7">
    <source>
        <dbReference type="EMBL" id="KAB8076888.1"/>
    </source>
</evidence>
<gene>
    <name evidence="7" type="ORF">BDV29DRAFT_189124</name>
</gene>
<dbReference type="GO" id="GO:0006417">
    <property type="term" value="P:regulation of translation"/>
    <property type="evidence" value="ECO:0007669"/>
    <property type="project" value="UniProtKB-KW"/>
</dbReference>
<evidence type="ECO:0000256" key="3">
    <source>
        <dbReference type="ARBA" id="ARBA00022884"/>
    </source>
</evidence>
<evidence type="ECO:0000313" key="8">
    <source>
        <dbReference type="Proteomes" id="UP000326565"/>
    </source>
</evidence>
<dbReference type="AlphaFoldDB" id="A0A5N5X7Z8"/>
<sequence length="242" mass="28404">MALPKVHVNDKSPISENKHTKNPNIDMQQSTQPIAPTRKSLHQNIFGKLRPLPFQYHWTVWYDKHSDSTDYDNRLYVLHEDVADIATFYRVYNNYPWEKVRLRDTVHIFRKGVRPVWEDKENRKGGCWKFRVPKSKAQEFFHEIAILCMANEFQAVLEQEHDHVLGVSTSVRFNTHLISVWNKLGDNERSIKALERTILARLSPELRPTGTGSNAYFYKRHEENEGYQEAVQEAVQEAALKD</sequence>
<dbReference type="FunFam" id="3.30.760.10:FF:000016">
    <property type="entry name" value="Translation initiation factor eIF4E, putative"/>
    <property type="match status" value="1"/>
</dbReference>
<reference evidence="7 8" key="1">
    <citation type="submission" date="2019-04" db="EMBL/GenBank/DDBJ databases">
        <title>Friends and foes A comparative genomics study of 23 Aspergillus species from section Flavi.</title>
        <authorList>
            <consortium name="DOE Joint Genome Institute"/>
            <person name="Kjaerbolling I."/>
            <person name="Vesth T."/>
            <person name="Frisvad J.C."/>
            <person name="Nybo J.L."/>
            <person name="Theobald S."/>
            <person name="Kildgaard S."/>
            <person name="Isbrandt T."/>
            <person name="Kuo A."/>
            <person name="Sato A."/>
            <person name="Lyhne E.K."/>
            <person name="Kogle M.E."/>
            <person name="Wiebenga A."/>
            <person name="Kun R.S."/>
            <person name="Lubbers R.J."/>
            <person name="Makela M.R."/>
            <person name="Barry K."/>
            <person name="Chovatia M."/>
            <person name="Clum A."/>
            <person name="Daum C."/>
            <person name="Haridas S."/>
            <person name="He G."/>
            <person name="LaButti K."/>
            <person name="Lipzen A."/>
            <person name="Mondo S."/>
            <person name="Riley R."/>
            <person name="Salamov A."/>
            <person name="Simmons B.A."/>
            <person name="Magnuson J.K."/>
            <person name="Henrissat B."/>
            <person name="Mortensen U.H."/>
            <person name="Larsen T.O."/>
            <person name="Devries R.P."/>
            <person name="Grigoriev I.V."/>
            <person name="Machida M."/>
            <person name="Baker S.E."/>
            <person name="Andersen M.R."/>
        </authorList>
    </citation>
    <scope>NUCLEOTIDE SEQUENCE [LARGE SCALE GENOMIC DNA]</scope>
    <source>
        <strain evidence="7 8">CBS 151.66</strain>
    </source>
</reference>
<proteinExistence type="inferred from homology"/>
<evidence type="ECO:0000256" key="1">
    <source>
        <dbReference type="ARBA" id="ARBA00022540"/>
    </source>
</evidence>
<dbReference type="GO" id="GO:0000340">
    <property type="term" value="F:RNA 7-methylguanosine cap binding"/>
    <property type="evidence" value="ECO:0007669"/>
    <property type="project" value="TreeGrafter"/>
</dbReference>
<dbReference type="PANTHER" id="PTHR11960">
    <property type="entry name" value="EUKARYOTIC TRANSLATION INITIATION FACTOR 4E RELATED"/>
    <property type="match status" value="1"/>
</dbReference>
<keyword evidence="1 5" id="KW-0396">Initiation factor</keyword>
<dbReference type="OrthoDB" id="17977at2759"/>
<evidence type="ECO:0000256" key="5">
    <source>
        <dbReference type="RuleBase" id="RU004374"/>
    </source>
</evidence>
<dbReference type="Pfam" id="PF01652">
    <property type="entry name" value="IF4E"/>
    <property type="match status" value="1"/>
</dbReference>
<keyword evidence="3 5" id="KW-0694">RNA-binding</keyword>
<comment type="similarity">
    <text evidence="5">Belongs to the eukaryotic initiation factor 4E family.</text>
</comment>
<keyword evidence="4 5" id="KW-0648">Protein biosynthesis</keyword>
<feature type="region of interest" description="Disordered" evidence="6">
    <location>
        <begin position="1"/>
        <end position="30"/>
    </location>
</feature>
<name>A0A5N5X7Z8_9EURO</name>
<dbReference type="GO" id="GO:0016281">
    <property type="term" value="C:eukaryotic translation initiation factor 4F complex"/>
    <property type="evidence" value="ECO:0007669"/>
    <property type="project" value="TreeGrafter"/>
</dbReference>
<dbReference type="EMBL" id="ML732175">
    <property type="protein sequence ID" value="KAB8076888.1"/>
    <property type="molecule type" value="Genomic_DNA"/>
</dbReference>
<dbReference type="Gene3D" id="3.30.760.10">
    <property type="entry name" value="RNA Cap, Translation Initiation Factor Eif4e"/>
    <property type="match status" value="1"/>
</dbReference>
<keyword evidence="8" id="KW-1185">Reference proteome</keyword>
<evidence type="ECO:0000256" key="6">
    <source>
        <dbReference type="SAM" id="MobiDB-lite"/>
    </source>
</evidence>
<evidence type="ECO:0000256" key="4">
    <source>
        <dbReference type="ARBA" id="ARBA00022917"/>
    </source>
</evidence>
<dbReference type="InterPro" id="IPR001040">
    <property type="entry name" value="TIF_eIF_4E"/>
</dbReference>
<keyword evidence="2" id="KW-0810">Translation regulation</keyword>
<accession>A0A5N5X7Z8</accession>
<dbReference type="SUPFAM" id="SSF55418">
    <property type="entry name" value="eIF4e-like"/>
    <property type="match status" value="1"/>
</dbReference>
<dbReference type="InterPro" id="IPR023398">
    <property type="entry name" value="TIF_eIF4e-like"/>
</dbReference>
<organism evidence="7 8">
    <name type="scientific">Aspergillus leporis</name>
    <dbReference type="NCBI Taxonomy" id="41062"/>
    <lineage>
        <taxon>Eukaryota</taxon>
        <taxon>Fungi</taxon>
        <taxon>Dikarya</taxon>
        <taxon>Ascomycota</taxon>
        <taxon>Pezizomycotina</taxon>
        <taxon>Eurotiomycetes</taxon>
        <taxon>Eurotiomycetidae</taxon>
        <taxon>Eurotiales</taxon>
        <taxon>Aspergillaceae</taxon>
        <taxon>Aspergillus</taxon>
        <taxon>Aspergillus subgen. Circumdati</taxon>
    </lineage>
</organism>
<evidence type="ECO:0000256" key="2">
    <source>
        <dbReference type="ARBA" id="ARBA00022845"/>
    </source>
</evidence>
<protein>
    <submittedName>
        <fullName evidence="7">Translation initiation factor eIF 4e-like domain-containing protein</fullName>
    </submittedName>
</protein>
<dbReference type="Proteomes" id="UP000326565">
    <property type="component" value="Unassembled WGS sequence"/>
</dbReference>
<dbReference type="PANTHER" id="PTHR11960:SF66">
    <property type="entry name" value="EUKARYOTIC TRANSLATION INITIATION FACTOR 4E TYPE 3"/>
    <property type="match status" value="1"/>
</dbReference>